<reference evidence="1 2" key="1">
    <citation type="journal article" date="2013" name="Genome Announc.">
        <title>Draft Genome Sequence of the Cellulolytic, Mesophilic, Anaerobic Bacterium Clostridium termitidis Strain CT1112 (DSM 5398).</title>
        <authorList>
            <person name="Lal S."/>
            <person name="Ramachandran U."/>
            <person name="Zhang X."/>
            <person name="Munir R."/>
            <person name="Sparling R."/>
            <person name="Levin D.B."/>
        </authorList>
    </citation>
    <scope>NUCLEOTIDE SEQUENCE [LARGE SCALE GENOMIC DNA]</scope>
    <source>
        <strain evidence="1 2">CT1112</strain>
    </source>
</reference>
<organism evidence="1 2">
    <name type="scientific">Ruminiclostridium cellobioparum subsp. termitidis CT1112</name>
    <dbReference type="NCBI Taxonomy" id="1195236"/>
    <lineage>
        <taxon>Bacteria</taxon>
        <taxon>Bacillati</taxon>
        <taxon>Bacillota</taxon>
        <taxon>Clostridia</taxon>
        <taxon>Eubacteriales</taxon>
        <taxon>Oscillospiraceae</taxon>
        <taxon>Ruminiclostridium</taxon>
    </lineage>
</organism>
<keyword evidence="2" id="KW-1185">Reference proteome</keyword>
<gene>
    <name evidence="1" type="ORF">CTER_5506</name>
</gene>
<dbReference type="EMBL" id="AORV01000010">
    <property type="protein sequence ID" value="EMS73912.1"/>
    <property type="molecule type" value="Genomic_DNA"/>
</dbReference>
<evidence type="ECO:0000313" key="1">
    <source>
        <dbReference type="EMBL" id="EMS73912.1"/>
    </source>
</evidence>
<sequence length="40" mass="4760">MDRVKFYSRNDISCGYYIANIEKLINEYTEGKKLQDINDV</sequence>
<evidence type="ECO:0000313" key="2">
    <source>
        <dbReference type="Proteomes" id="UP000014155"/>
    </source>
</evidence>
<feature type="non-terminal residue" evidence="1">
    <location>
        <position position="40"/>
    </location>
</feature>
<proteinExistence type="predicted"/>
<name>S0FPY0_RUMCE</name>
<accession>S0FPY0</accession>
<dbReference type="AlphaFoldDB" id="S0FPY0"/>
<comment type="caution">
    <text evidence="1">The sequence shown here is derived from an EMBL/GenBank/DDBJ whole genome shotgun (WGS) entry which is preliminary data.</text>
</comment>
<dbReference type="Proteomes" id="UP000014155">
    <property type="component" value="Unassembled WGS sequence"/>
</dbReference>
<protein>
    <submittedName>
        <fullName evidence="1">Uncharacterized protein</fullName>
    </submittedName>
</protein>